<sequence>MGIAALAVMVPTTTAHAGPNCNGIYKENPTDGNVRAFDYEDCYGEMIVEDTDNDVNWDESGDVYNANDRAGSVMNNGFPDTYDMVAFYQHAHYEGGYACLTRGEKYADNLNQPTDIYPNGLIINNTISSHRWVFDCHWMVT</sequence>
<proteinExistence type="predicted"/>
<name>A0A1Z1WLJ0_9ACTN</name>
<dbReference type="STRING" id="67267.GCA_000716675_03193"/>
<dbReference type="KEGG" id="salf:SMD44_06806"/>
<dbReference type="eggNOG" id="ENOG5031P1K">
    <property type="taxonomic scope" value="Bacteria"/>
</dbReference>
<evidence type="ECO:0000313" key="1">
    <source>
        <dbReference type="EMBL" id="ARX87325.1"/>
    </source>
</evidence>
<accession>A0A1Z1WLJ0</accession>
<keyword evidence="2" id="KW-1185">Reference proteome</keyword>
<protein>
    <submittedName>
        <fullName evidence="1">Uncharacterized protein</fullName>
    </submittedName>
</protein>
<dbReference type="Proteomes" id="UP000195880">
    <property type="component" value="Chromosome"/>
</dbReference>
<reference evidence="1 2" key="1">
    <citation type="submission" date="2017-05" db="EMBL/GenBank/DDBJ databases">
        <title>Streptomyces alboflavus Genome sequencing and assembly.</title>
        <authorList>
            <person name="Wang Y."/>
            <person name="Du B."/>
            <person name="Ding Y."/>
            <person name="Liu H."/>
            <person name="Hou Q."/>
            <person name="Liu K."/>
            <person name="Wang C."/>
            <person name="Yao L."/>
        </authorList>
    </citation>
    <scope>NUCLEOTIDE SEQUENCE [LARGE SCALE GENOMIC DNA]</scope>
    <source>
        <strain evidence="1 2">MDJK44</strain>
    </source>
</reference>
<dbReference type="AlphaFoldDB" id="A0A1Z1WLJ0"/>
<gene>
    <name evidence="1" type="ORF">SMD44_06806</name>
</gene>
<organism evidence="1 2">
    <name type="scientific">Streptomyces alboflavus</name>
    <dbReference type="NCBI Taxonomy" id="67267"/>
    <lineage>
        <taxon>Bacteria</taxon>
        <taxon>Bacillati</taxon>
        <taxon>Actinomycetota</taxon>
        <taxon>Actinomycetes</taxon>
        <taxon>Kitasatosporales</taxon>
        <taxon>Streptomycetaceae</taxon>
        <taxon>Streptomyces</taxon>
    </lineage>
</organism>
<dbReference type="EMBL" id="CP021748">
    <property type="protein sequence ID" value="ARX87325.1"/>
    <property type="molecule type" value="Genomic_DNA"/>
</dbReference>
<dbReference type="Gene3D" id="2.60.20.10">
    <property type="entry name" value="Crystallins"/>
    <property type="match status" value="1"/>
</dbReference>
<evidence type="ECO:0000313" key="2">
    <source>
        <dbReference type="Proteomes" id="UP000195880"/>
    </source>
</evidence>